<dbReference type="Pfam" id="PF20245">
    <property type="entry name" value="DUF6600"/>
    <property type="match status" value="1"/>
</dbReference>
<dbReference type="PROSITE" id="PS51257">
    <property type="entry name" value="PROKAR_LIPOPROTEIN"/>
    <property type="match status" value="1"/>
</dbReference>
<comment type="caution">
    <text evidence="3">The sequence shown here is derived from an EMBL/GenBank/DDBJ whole genome shotgun (WGS) entry which is preliminary data.</text>
</comment>
<evidence type="ECO:0000256" key="1">
    <source>
        <dbReference type="SAM" id="MobiDB-lite"/>
    </source>
</evidence>
<sequence length="441" mass="49915">MKTIIRYTAIIVLAVAASSCATTGYTSGYSPSPQVQVSGSISFYDALSPYGRWVDYPGYDRVWIPNAGRDFRPYYTGGHWVYTDYGWTWASDYAWGWAPFHYGRWMYDNGFGWAWIPGNEWGPGWVDWRSGGDYYGWAPMGPGVSIGINIGIPASQWVFVDRRYITHRDINRYYISGGRNVQIYNNTTIINNTTVINNRRYYRGPEVREVERVTNNRITPVRVASTTQPNPGRVQNNQFRVYRPDESALRNGLNNRNNNGQTNTPTRVFNNNNSNNNNSRVNGNNNNGQPNTPTRVFNNNNNSNEPLRNVNRLPSGTDNNNRVTPPSDNRTPGNNPGRAFPSREPQRIPSSPESRPQSNQPQRITPPVRSFPSRTPQQNTAPVERQAPVQRVAPPQRSAPRIERQAPVQRVAPQRSAPQQRVAPAQNSAPVRRVATPRRGE</sequence>
<protein>
    <submittedName>
        <fullName evidence="3">DUF6600 domain-containing protein</fullName>
    </submittedName>
</protein>
<evidence type="ECO:0000313" key="3">
    <source>
        <dbReference type="EMBL" id="MET7001107.1"/>
    </source>
</evidence>
<feature type="compositionally biased region" description="Polar residues" evidence="1">
    <location>
        <begin position="219"/>
        <end position="239"/>
    </location>
</feature>
<feature type="compositionally biased region" description="Polar residues" evidence="1">
    <location>
        <begin position="314"/>
        <end position="334"/>
    </location>
</feature>
<dbReference type="Proteomes" id="UP001549749">
    <property type="component" value="Unassembled WGS sequence"/>
</dbReference>
<reference evidence="3 4" key="1">
    <citation type="submission" date="2024-06" db="EMBL/GenBank/DDBJ databases">
        <title>Chitinophaga defluvii sp. nov., isolated from municipal sewage.</title>
        <authorList>
            <person name="Zhang L."/>
        </authorList>
    </citation>
    <scope>NUCLEOTIDE SEQUENCE [LARGE SCALE GENOMIC DNA]</scope>
    <source>
        <strain evidence="3 4">H8</strain>
    </source>
</reference>
<gene>
    <name evidence="3" type="ORF">ABR189_27240</name>
</gene>
<dbReference type="InterPro" id="IPR046535">
    <property type="entry name" value="DUF6600"/>
</dbReference>
<feature type="compositionally biased region" description="Polar residues" evidence="1">
    <location>
        <begin position="372"/>
        <end position="381"/>
    </location>
</feature>
<feature type="compositionally biased region" description="Polar residues" evidence="1">
    <location>
        <begin position="348"/>
        <end position="363"/>
    </location>
</feature>
<feature type="signal peptide" evidence="2">
    <location>
        <begin position="1"/>
        <end position="21"/>
    </location>
</feature>
<evidence type="ECO:0000313" key="4">
    <source>
        <dbReference type="Proteomes" id="UP001549749"/>
    </source>
</evidence>
<organism evidence="3 4">
    <name type="scientific">Chitinophaga defluvii</name>
    <dbReference type="NCBI Taxonomy" id="3163343"/>
    <lineage>
        <taxon>Bacteria</taxon>
        <taxon>Pseudomonadati</taxon>
        <taxon>Bacteroidota</taxon>
        <taxon>Chitinophagia</taxon>
        <taxon>Chitinophagales</taxon>
        <taxon>Chitinophagaceae</taxon>
        <taxon>Chitinophaga</taxon>
    </lineage>
</organism>
<feature type="chain" id="PRO_5045650585" evidence="2">
    <location>
        <begin position="22"/>
        <end position="441"/>
    </location>
</feature>
<keyword evidence="2" id="KW-0732">Signal</keyword>
<name>A0ABV2TEL9_9BACT</name>
<dbReference type="EMBL" id="JBEXAC010000003">
    <property type="protein sequence ID" value="MET7001107.1"/>
    <property type="molecule type" value="Genomic_DNA"/>
</dbReference>
<proteinExistence type="predicted"/>
<evidence type="ECO:0000256" key="2">
    <source>
        <dbReference type="SAM" id="SignalP"/>
    </source>
</evidence>
<accession>A0ABV2TEL9</accession>
<feature type="compositionally biased region" description="Low complexity" evidence="1">
    <location>
        <begin position="249"/>
        <end position="312"/>
    </location>
</feature>
<keyword evidence="4" id="KW-1185">Reference proteome</keyword>
<feature type="region of interest" description="Disordered" evidence="1">
    <location>
        <begin position="219"/>
        <end position="441"/>
    </location>
</feature>
<dbReference type="RefSeq" id="WP_354663680.1">
    <property type="nucleotide sequence ID" value="NZ_JBEXAC010000003.1"/>
</dbReference>